<organism evidence="2 3">
    <name type="scientific">Shewanella pealeana (strain ATCC 700345 / ANG-SQ1)</name>
    <dbReference type="NCBI Taxonomy" id="398579"/>
    <lineage>
        <taxon>Bacteria</taxon>
        <taxon>Pseudomonadati</taxon>
        <taxon>Pseudomonadota</taxon>
        <taxon>Gammaproteobacteria</taxon>
        <taxon>Alteromonadales</taxon>
        <taxon>Shewanellaceae</taxon>
        <taxon>Shewanella</taxon>
    </lineage>
</organism>
<dbReference type="OrthoDB" id="6264060at2"/>
<dbReference type="Proteomes" id="UP000002608">
    <property type="component" value="Chromosome"/>
</dbReference>
<gene>
    <name evidence="2" type="ordered locus">Spea_3131</name>
</gene>
<protein>
    <submittedName>
        <fullName evidence="2">Uncharacterized protein</fullName>
    </submittedName>
</protein>
<dbReference type="KEGG" id="spl:Spea_3131"/>
<name>A8H7B0_SHEPA</name>
<dbReference type="AlphaFoldDB" id="A8H7B0"/>
<keyword evidence="1" id="KW-0732">Signal</keyword>
<keyword evidence="3" id="KW-1185">Reference proteome</keyword>
<dbReference type="RefSeq" id="WP_012156349.1">
    <property type="nucleotide sequence ID" value="NC_009901.1"/>
</dbReference>
<feature type="signal peptide" evidence="1">
    <location>
        <begin position="1"/>
        <end position="20"/>
    </location>
</feature>
<reference evidence="2 3" key="1">
    <citation type="submission" date="2007-10" db="EMBL/GenBank/DDBJ databases">
        <title>Complete sequence of Shewanella pealeana ATCC 700345.</title>
        <authorList>
            <consortium name="US DOE Joint Genome Institute"/>
            <person name="Copeland A."/>
            <person name="Lucas S."/>
            <person name="Lapidus A."/>
            <person name="Barry K."/>
            <person name="Glavina del Rio T."/>
            <person name="Dalin E."/>
            <person name="Tice H."/>
            <person name="Pitluck S."/>
            <person name="Chertkov O."/>
            <person name="Brettin T."/>
            <person name="Bruce D."/>
            <person name="Detter J.C."/>
            <person name="Han C."/>
            <person name="Schmutz J."/>
            <person name="Larimer F."/>
            <person name="Land M."/>
            <person name="Hauser L."/>
            <person name="Kyrpides N."/>
            <person name="Kim E."/>
            <person name="Zhao J.-S.Z."/>
            <person name="Manno D."/>
            <person name="Hawari J."/>
            <person name="Richardson P."/>
        </authorList>
    </citation>
    <scope>NUCLEOTIDE SEQUENCE [LARGE SCALE GENOMIC DNA]</scope>
    <source>
        <strain evidence="3">ATCC 700345 / ANG-SQ1</strain>
    </source>
</reference>
<dbReference type="HOGENOM" id="CLU_1824006_0_0_6"/>
<dbReference type="EMBL" id="CP000851">
    <property type="protein sequence ID" value="ABV88447.1"/>
    <property type="molecule type" value="Genomic_DNA"/>
</dbReference>
<proteinExistence type="predicted"/>
<evidence type="ECO:0000313" key="2">
    <source>
        <dbReference type="EMBL" id="ABV88447.1"/>
    </source>
</evidence>
<feature type="chain" id="PRO_5002723360" evidence="1">
    <location>
        <begin position="21"/>
        <end position="141"/>
    </location>
</feature>
<dbReference type="eggNOG" id="ENOG5033MEX">
    <property type="taxonomic scope" value="Bacteria"/>
</dbReference>
<sequence>MRKIIISLLVSCVGVMPVVASELQLYQDPIPYGTYIKDLDSLLADAVKRNHWVFSKDESGIRYANLDYKTYKINTELMVKDNSVAVKLISAARPDCGKKSCKVDMDRVDGWLVKLRRSIAYDVTKAVRDDALKRRFVEDIE</sequence>
<evidence type="ECO:0000313" key="3">
    <source>
        <dbReference type="Proteomes" id="UP000002608"/>
    </source>
</evidence>
<accession>A8H7B0</accession>
<evidence type="ECO:0000256" key="1">
    <source>
        <dbReference type="SAM" id="SignalP"/>
    </source>
</evidence>